<comment type="caution">
    <text evidence="1">The sequence shown here is derived from an EMBL/GenBank/DDBJ whole genome shotgun (WGS) entry which is preliminary data.</text>
</comment>
<organism evidence="1 2">
    <name type="scientific">Acanthoscelides obtectus</name>
    <name type="common">Bean weevil</name>
    <name type="synonym">Bruchus obtectus</name>
    <dbReference type="NCBI Taxonomy" id="200917"/>
    <lineage>
        <taxon>Eukaryota</taxon>
        <taxon>Metazoa</taxon>
        <taxon>Ecdysozoa</taxon>
        <taxon>Arthropoda</taxon>
        <taxon>Hexapoda</taxon>
        <taxon>Insecta</taxon>
        <taxon>Pterygota</taxon>
        <taxon>Neoptera</taxon>
        <taxon>Endopterygota</taxon>
        <taxon>Coleoptera</taxon>
        <taxon>Polyphaga</taxon>
        <taxon>Cucujiformia</taxon>
        <taxon>Chrysomeloidea</taxon>
        <taxon>Chrysomelidae</taxon>
        <taxon>Bruchinae</taxon>
        <taxon>Bruchini</taxon>
        <taxon>Acanthoscelides</taxon>
    </lineage>
</organism>
<keyword evidence="2" id="KW-1185">Reference proteome</keyword>
<reference evidence="1" key="1">
    <citation type="submission" date="2022-03" db="EMBL/GenBank/DDBJ databases">
        <authorList>
            <person name="Sayadi A."/>
        </authorList>
    </citation>
    <scope>NUCLEOTIDE SEQUENCE</scope>
</reference>
<dbReference type="AlphaFoldDB" id="A0A9P0L331"/>
<evidence type="ECO:0000313" key="1">
    <source>
        <dbReference type="EMBL" id="CAH1987858.1"/>
    </source>
</evidence>
<dbReference type="OrthoDB" id="10038884at2759"/>
<protein>
    <submittedName>
        <fullName evidence="1">Uncharacterized protein</fullName>
    </submittedName>
</protein>
<gene>
    <name evidence="1" type="ORF">ACAOBT_LOCUS18124</name>
</gene>
<name>A0A9P0L331_ACAOB</name>
<proteinExistence type="predicted"/>
<dbReference type="Proteomes" id="UP001152888">
    <property type="component" value="Unassembled WGS sequence"/>
</dbReference>
<dbReference type="EMBL" id="CAKOFQ010007030">
    <property type="protein sequence ID" value="CAH1987858.1"/>
    <property type="molecule type" value="Genomic_DNA"/>
</dbReference>
<accession>A0A9P0L331</accession>
<sequence length="93" mass="10521">MMPHRFQYDADSVAAAVVVVEIRRRTPQILRLLTSKYTGTQFDSTTNQCGLLTEVRTSADLLLACGPILEIIRKINLEMRRDQGGVPLTGRFW</sequence>
<evidence type="ECO:0000313" key="2">
    <source>
        <dbReference type="Proteomes" id="UP001152888"/>
    </source>
</evidence>